<reference evidence="1 2" key="1">
    <citation type="journal article" date="2016" name="Nat. Commun.">
        <title>Thousands of microbial genomes shed light on interconnected biogeochemical processes in an aquifer system.</title>
        <authorList>
            <person name="Anantharaman K."/>
            <person name="Brown C.T."/>
            <person name="Hug L.A."/>
            <person name="Sharon I."/>
            <person name="Castelle C.J."/>
            <person name="Probst A.J."/>
            <person name="Thomas B.C."/>
            <person name="Singh A."/>
            <person name="Wilkins M.J."/>
            <person name="Karaoz U."/>
            <person name="Brodie E.L."/>
            <person name="Williams K.H."/>
            <person name="Hubbard S.S."/>
            <person name="Banfield J.F."/>
        </authorList>
    </citation>
    <scope>NUCLEOTIDE SEQUENCE [LARGE SCALE GENOMIC DNA]</scope>
</reference>
<accession>A0A1G2K8I7</accession>
<organism evidence="1 2">
    <name type="scientific">Candidatus Sungbacteria bacterium RIFCSPHIGHO2_01_FULL_50_25</name>
    <dbReference type="NCBI Taxonomy" id="1802265"/>
    <lineage>
        <taxon>Bacteria</taxon>
        <taxon>Candidatus Sungiibacteriota</taxon>
    </lineage>
</organism>
<name>A0A1G2K8I7_9BACT</name>
<sequence>MHVPGKILVREQAKHGTEAMFYVGFIGNPDEDYEFLVTLDALLAMGARIYGMLPARKAPPENN</sequence>
<proteinExistence type="predicted"/>
<dbReference type="Proteomes" id="UP000178574">
    <property type="component" value="Unassembled WGS sequence"/>
</dbReference>
<dbReference type="EMBL" id="MHQD01000029">
    <property type="protein sequence ID" value="OGZ95737.1"/>
    <property type="molecule type" value="Genomic_DNA"/>
</dbReference>
<evidence type="ECO:0000313" key="2">
    <source>
        <dbReference type="Proteomes" id="UP000178574"/>
    </source>
</evidence>
<protein>
    <submittedName>
        <fullName evidence="1">Uncharacterized protein</fullName>
    </submittedName>
</protein>
<evidence type="ECO:0000313" key="1">
    <source>
        <dbReference type="EMBL" id="OGZ95737.1"/>
    </source>
</evidence>
<gene>
    <name evidence="1" type="ORF">A2847_02655</name>
</gene>
<comment type="caution">
    <text evidence="1">The sequence shown here is derived from an EMBL/GenBank/DDBJ whole genome shotgun (WGS) entry which is preliminary data.</text>
</comment>
<dbReference type="AlphaFoldDB" id="A0A1G2K8I7"/>